<dbReference type="PROSITE" id="PS51635">
    <property type="entry name" value="PNPLA"/>
    <property type="match status" value="1"/>
</dbReference>
<name>A0A9P5P755_9AGAR</name>
<sequence length="289" mass="32132">MWGTILSGERFSSSEFEALLFRVVHKYTGDAMALLKQPKSKPDPVEHRSTATFVTVVPAGAGSSGVEAYRLRSYATPRGAVESLPGYSWKIVEAARTTSAAPMYFAPVLVNTQVFQDAGGSGFNNPTSEAIKKLKCSGAGKSKDEVELVVLSLGTGLASLTVEHFDDQRFENPDDSRLKNVVNKLRSKVKNIATAKERLEQIAKQFVQVATVTERTHDDVSKRFLEWGRRDDYFRFNPPQGLGDLDLADYMKEGLIVEITNVWLRSPAGQDATMELYEKLREPYEAKKM</sequence>
<comment type="caution">
    <text evidence="6">The sequence shown here is derived from an EMBL/GenBank/DDBJ whole genome shotgun (WGS) entry which is preliminary data.</text>
</comment>
<evidence type="ECO:0000313" key="7">
    <source>
        <dbReference type="Proteomes" id="UP000772434"/>
    </source>
</evidence>
<dbReference type="OrthoDB" id="630895at2759"/>
<keyword evidence="2" id="KW-0442">Lipid degradation</keyword>
<keyword evidence="7" id="KW-1185">Reference proteome</keyword>
<reference evidence="6" key="1">
    <citation type="submission" date="2020-11" db="EMBL/GenBank/DDBJ databases">
        <authorList>
            <consortium name="DOE Joint Genome Institute"/>
            <person name="Ahrendt S."/>
            <person name="Riley R."/>
            <person name="Andreopoulos W."/>
            <person name="Labutti K."/>
            <person name="Pangilinan J."/>
            <person name="Ruiz-Duenas F.J."/>
            <person name="Barrasa J.M."/>
            <person name="Sanchez-Garcia M."/>
            <person name="Camarero S."/>
            <person name="Miyauchi S."/>
            <person name="Serrano A."/>
            <person name="Linde D."/>
            <person name="Babiker R."/>
            <person name="Drula E."/>
            <person name="Ayuso-Fernandez I."/>
            <person name="Pacheco R."/>
            <person name="Padilla G."/>
            <person name="Ferreira P."/>
            <person name="Barriuso J."/>
            <person name="Kellner H."/>
            <person name="Castanera R."/>
            <person name="Alfaro M."/>
            <person name="Ramirez L."/>
            <person name="Pisabarro A.G."/>
            <person name="Kuo A."/>
            <person name="Tritt A."/>
            <person name="Lipzen A."/>
            <person name="He G."/>
            <person name="Yan M."/>
            <person name="Ng V."/>
            <person name="Cullen D."/>
            <person name="Martin F."/>
            <person name="Rosso M.-N."/>
            <person name="Henrissat B."/>
            <person name="Hibbett D."/>
            <person name="Martinez A.T."/>
            <person name="Grigoriev I.V."/>
        </authorList>
    </citation>
    <scope>NUCLEOTIDE SEQUENCE</scope>
    <source>
        <strain evidence="6">AH 40177</strain>
    </source>
</reference>
<dbReference type="Gene3D" id="3.40.1090.10">
    <property type="entry name" value="Cytosolic phospholipase A2 catalytic domain"/>
    <property type="match status" value="1"/>
</dbReference>
<dbReference type="EMBL" id="JADNRY010000372">
    <property type="protein sequence ID" value="KAF9058508.1"/>
    <property type="molecule type" value="Genomic_DNA"/>
</dbReference>
<dbReference type="GO" id="GO:0047499">
    <property type="term" value="F:calcium-independent phospholipase A2 activity"/>
    <property type="evidence" value="ECO:0007669"/>
    <property type="project" value="TreeGrafter"/>
</dbReference>
<evidence type="ECO:0000256" key="1">
    <source>
        <dbReference type="ARBA" id="ARBA00022801"/>
    </source>
</evidence>
<evidence type="ECO:0000256" key="2">
    <source>
        <dbReference type="ARBA" id="ARBA00022963"/>
    </source>
</evidence>
<dbReference type="GO" id="GO:0016042">
    <property type="term" value="P:lipid catabolic process"/>
    <property type="evidence" value="ECO:0007669"/>
    <property type="project" value="UniProtKB-KW"/>
</dbReference>
<organism evidence="6 7">
    <name type="scientific">Rhodocollybia butyracea</name>
    <dbReference type="NCBI Taxonomy" id="206335"/>
    <lineage>
        <taxon>Eukaryota</taxon>
        <taxon>Fungi</taxon>
        <taxon>Dikarya</taxon>
        <taxon>Basidiomycota</taxon>
        <taxon>Agaricomycotina</taxon>
        <taxon>Agaricomycetes</taxon>
        <taxon>Agaricomycetidae</taxon>
        <taxon>Agaricales</taxon>
        <taxon>Marasmiineae</taxon>
        <taxon>Omphalotaceae</taxon>
        <taxon>Rhodocollybia</taxon>
    </lineage>
</organism>
<dbReference type="GO" id="GO:0046486">
    <property type="term" value="P:glycerolipid metabolic process"/>
    <property type="evidence" value="ECO:0007669"/>
    <property type="project" value="UniProtKB-ARBA"/>
</dbReference>
<dbReference type="GO" id="GO:0019369">
    <property type="term" value="P:arachidonate metabolic process"/>
    <property type="evidence" value="ECO:0007669"/>
    <property type="project" value="TreeGrafter"/>
</dbReference>
<proteinExistence type="predicted"/>
<evidence type="ECO:0000313" key="6">
    <source>
        <dbReference type="EMBL" id="KAF9058508.1"/>
    </source>
</evidence>
<gene>
    <name evidence="6" type="ORF">BDP27DRAFT_1303651</name>
</gene>
<dbReference type="InterPro" id="IPR016035">
    <property type="entry name" value="Acyl_Trfase/lysoPLipase"/>
</dbReference>
<keyword evidence="3" id="KW-0443">Lipid metabolism</keyword>
<evidence type="ECO:0000256" key="3">
    <source>
        <dbReference type="ARBA" id="ARBA00023098"/>
    </source>
</evidence>
<evidence type="ECO:0000259" key="5">
    <source>
        <dbReference type="PROSITE" id="PS51635"/>
    </source>
</evidence>
<keyword evidence="1" id="KW-0378">Hydrolase</keyword>
<dbReference type="SUPFAM" id="SSF52151">
    <property type="entry name" value="FabD/lysophospholipase-like"/>
    <property type="match status" value="1"/>
</dbReference>
<dbReference type="InterPro" id="IPR002641">
    <property type="entry name" value="PNPLA_dom"/>
</dbReference>
<feature type="domain" description="PNPLA" evidence="5">
    <location>
        <begin position="1"/>
        <end position="131"/>
    </location>
</feature>
<dbReference type="PANTHER" id="PTHR24185:SF1">
    <property type="entry name" value="CALCIUM-INDEPENDENT PHOSPHOLIPASE A2-GAMMA"/>
    <property type="match status" value="1"/>
</dbReference>
<accession>A0A9P5P755</accession>
<protein>
    <recommendedName>
        <fullName evidence="5">PNPLA domain-containing protein</fullName>
    </recommendedName>
</protein>
<evidence type="ECO:0000256" key="4">
    <source>
        <dbReference type="PROSITE-ProRule" id="PRU01161"/>
    </source>
</evidence>
<dbReference type="AlphaFoldDB" id="A0A9P5P755"/>
<dbReference type="PANTHER" id="PTHR24185">
    <property type="entry name" value="CALCIUM-INDEPENDENT PHOSPHOLIPASE A2-GAMMA"/>
    <property type="match status" value="1"/>
</dbReference>
<dbReference type="GO" id="GO:0016020">
    <property type="term" value="C:membrane"/>
    <property type="evidence" value="ECO:0007669"/>
    <property type="project" value="TreeGrafter"/>
</dbReference>
<dbReference type="Proteomes" id="UP000772434">
    <property type="component" value="Unassembled WGS sequence"/>
</dbReference>
<comment type="caution">
    <text evidence="4">Lacks conserved residue(s) required for the propagation of feature annotation.</text>
</comment>